<comment type="function">
    <text evidence="17">Core subunit of the mitochondrial membrane respiratory chain NADH dehydrogenase (Complex I) which catalyzes electron transfer from NADH through the respiratory chain, using ubiquinone as an electron acceptor. Essential for the catalytic activity and assembly of complex I.</text>
</comment>
<dbReference type="PANTHER" id="PTHR42829:SF2">
    <property type="entry name" value="NADH-UBIQUINONE OXIDOREDUCTASE CHAIN 5"/>
    <property type="match status" value="1"/>
</dbReference>
<feature type="transmembrane region" description="Helical" evidence="17">
    <location>
        <begin position="266"/>
        <end position="284"/>
    </location>
</feature>
<evidence type="ECO:0000256" key="4">
    <source>
        <dbReference type="ARBA" id="ARBA00021096"/>
    </source>
</evidence>
<comment type="function">
    <text evidence="1">Core subunit of the mitochondrial membrane respiratory chain NADH dehydrogenase (Complex I) that is believed to belong to the minimal assembly required for catalysis. Complex I functions in the transfer of electrons from NADH to the respiratory chain. The immediate electron acceptor for the enzyme is believed to be ubiquinone.</text>
</comment>
<keyword evidence="14 17" id="KW-0496">Mitochondrion</keyword>
<evidence type="ECO:0000256" key="15">
    <source>
        <dbReference type="ARBA" id="ARBA00023136"/>
    </source>
</evidence>
<sequence length="568" mass="63456">MASYFLVYSMFLLVMSVLFLMISIYMYMFSKVVVLEWEVTKIEALGIYYTILLDWISMSFSSVVMMISSLVFMYSYSYMGEDSSPVRFIMLIGLFVLSMLLMILSPNLVSILLGWDGLGLVSYGLVIYYQNTKSANAGMITILSNRLGDIAILVSIAWVINYGSWDFMFIEVLNKKTTSFILGLVVLASMTKSAQMPFSAWLPAAMAAPTPVSALVHSSTLVTAGVYMLIRFSVLLGVSSVLFYISLLTLLMSGYGALFEYDLKKIIALSTLSQLGVMMLSLSIGLWELAYFHLISHAMFKSLLFLCAGAFIHLLSDTQDIRGLAGVLKSSPLSMLYFVGSSLSICGFPFLAGFYSKDLILEEHFFLESPLFGWSLLMMGVLSTFFYSARLIFYLSIKSTLISVILSFDSDLWLFISMSGLFYISVIIGSLMVWSSLAPLVSVIHIFLKTLVLGLGGSLGGFILFKMIKSNMEGGLGVFSVFNLINLTNMFFGNMWFLYYLSTFNVISKIKLGLTYLKLMDMGWVEYYGGQGGMTVVMKMSTLVDKWGVLYIKLYLFLSFTLVMVMLL</sequence>
<feature type="transmembrane region" description="Helical" evidence="17">
    <location>
        <begin position="5"/>
        <end position="27"/>
    </location>
</feature>
<evidence type="ECO:0000256" key="6">
    <source>
        <dbReference type="ARBA" id="ARBA00022660"/>
    </source>
</evidence>
<accession>B5KMC7</accession>
<protein>
    <recommendedName>
        <fullName evidence="4 17">NADH-ubiquinone oxidoreductase chain 5</fullName>
        <ecNumber evidence="3 17">7.1.1.2</ecNumber>
    </recommendedName>
</protein>
<dbReference type="GO" id="GO:0015990">
    <property type="term" value="P:electron transport coupled proton transport"/>
    <property type="evidence" value="ECO:0007669"/>
    <property type="project" value="TreeGrafter"/>
</dbReference>
<feature type="transmembrane region" description="Helical" evidence="17">
    <location>
        <begin position="371"/>
        <end position="392"/>
    </location>
</feature>
<evidence type="ECO:0000256" key="13">
    <source>
        <dbReference type="ARBA" id="ARBA00023075"/>
    </source>
</evidence>
<dbReference type="Pfam" id="PF00662">
    <property type="entry name" value="Proton_antipo_N"/>
    <property type="match status" value="1"/>
</dbReference>
<dbReference type="GO" id="GO:0042773">
    <property type="term" value="P:ATP synthesis coupled electron transport"/>
    <property type="evidence" value="ECO:0007669"/>
    <property type="project" value="InterPro"/>
</dbReference>
<feature type="domain" description="NADH:quinone oxidoreductase/Mrp antiporter transmembrane" evidence="18">
    <location>
        <begin position="105"/>
        <end position="376"/>
    </location>
</feature>
<dbReference type="Pfam" id="PF00361">
    <property type="entry name" value="Proton_antipo_M"/>
    <property type="match status" value="1"/>
</dbReference>
<evidence type="ECO:0000256" key="17">
    <source>
        <dbReference type="RuleBase" id="RU003404"/>
    </source>
</evidence>
<evidence type="ECO:0000256" key="12">
    <source>
        <dbReference type="ARBA" id="ARBA00023027"/>
    </source>
</evidence>
<dbReference type="EMBL" id="EU084034">
    <property type="protein sequence ID" value="ABS88970.1"/>
    <property type="molecule type" value="Genomic_DNA"/>
</dbReference>
<dbReference type="GO" id="GO:0008137">
    <property type="term" value="F:NADH dehydrogenase (ubiquinone) activity"/>
    <property type="evidence" value="ECO:0007669"/>
    <property type="project" value="UniProtKB-EC"/>
</dbReference>
<evidence type="ECO:0000259" key="20">
    <source>
        <dbReference type="Pfam" id="PF06455"/>
    </source>
</evidence>
<evidence type="ECO:0000259" key="19">
    <source>
        <dbReference type="Pfam" id="PF00662"/>
    </source>
</evidence>
<gene>
    <name evidence="21" type="primary">ND5</name>
</gene>
<keyword evidence="9" id="KW-1278">Translocase</keyword>
<evidence type="ECO:0000256" key="1">
    <source>
        <dbReference type="ARBA" id="ARBA00003257"/>
    </source>
</evidence>
<dbReference type="PANTHER" id="PTHR42829">
    <property type="entry name" value="NADH-UBIQUINONE OXIDOREDUCTASE CHAIN 5"/>
    <property type="match status" value="1"/>
</dbReference>
<evidence type="ECO:0000256" key="8">
    <source>
        <dbReference type="ARBA" id="ARBA00022792"/>
    </source>
</evidence>
<dbReference type="InterPro" id="IPR001516">
    <property type="entry name" value="Proton_antipo_N"/>
</dbReference>
<dbReference type="RefSeq" id="YP_002213619.1">
    <property type="nucleotide sequence ID" value="NC_011195.1"/>
</dbReference>
<reference evidence="21" key="1">
    <citation type="submission" date="2007-08" db="EMBL/GenBank/DDBJ databases">
        <title>Mitogenomic analysis of Collembolan species.</title>
        <authorList>
            <person name="Carapelli A."/>
            <person name="Comandi S."/>
            <person name="Nardi F."/>
            <person name="Frati F."/>
        </authorList>
    </citation>
    <scope>NUCLEOTIDE SEQUENCE</scope>
</reference>
<feature type="domain" description="NADH dehydrogenase subunit 5 C-terminal" evidence="20">
    <location>
        <begin position="387"/>
        <end position="568"/>
    </location>
</feature>
<keyword evidence="12 17" id="KW-0520">NAD</keyword>
<feature type="transmembrane region" description="Helical" evidence="17">
    <location>
        <begin position="111"/>
        <end position="129"/>
    </location>
</feature>
<dbReference type="InterPro" id="IPR001750">
    <property type="entry name" value="ND/Mrp_TM"/>
</dbReference>
<name>B5KMC7_BILAU</name>
<organism evidence="21">
    <name type="scientific">Bilobella aurantiaca</name>
    <name type="common">Springtail</name>
    <dbReference type="NCBI Taxonomy" id="106915"/>
    <lineage>
        <taxon>Eukaryota</taxon>
        <taxon>Metazoa</taxon>
        <taxon>Ecdysozoa</taxon>
        <taxon>Arthropoda</taxon>
        <taxon>Hexapoda</taxon>
        <taxon>Collembola</taxon>
        <taxon>Poduromorpha</taxon>
        <taxon>Poduroidea</taxon>
        <taxon>Neanuridae</taxon>
        <taxon>Neanurinae</taxon>
        <taxon>Paleonurini</taxon>
        <taxon>Bilobella</taxon>
    </lineage>
</organism>
<dbReference type="GO" id="GO:0005743">
    <property type="term" value="C:mitochondrial inner membrane"/>
    <property type="evidence" value="ECO:0007669"/>
    <property type="project" value="UniProtKB-SubCell"/>
</dbReference>
<feature type="transmembrane region" description="Helical" evidence="17">
    <location>
        <begin position="476"/>
        <end position="499"/>
    </location>
</feature>
<evidence type="ECO:0000259" key="18">
    <source>
        <dbReference type="Pfam" id="PF00361"/>
    </source>
</evidence>
<keyword evidence="7 17" id="KW-0812">Transmembrane</keyword>
<dbReference type="InterPro" id="IPR003945">
    <property type="entry name" value="NU5C-like"/>
</dbReference>
<proteinExistence type="inferred from homology"/>
<keyword evidence="11 17" id="KW-1133">Transmembrane helix</keyword>
<keyword evidence="5 17" id="KW-0813">Transport</keyword>
<keyword evidence="15 17" id="KW-0472">Membrane</keyword>
<feature type="transmembrane region" description="Helical" evidence="17">
    <location>
        <begin position="440"/>
        <end position="464"/>
    </location>
</feature>
<keyword evidence="8" id="KW-0999">Mitochondrion inner membrane</keyword>
<evidence type="ECO:0000256" key="5">
    <source>
        <dbReference type="ARBA" id="ARBA00022448"/>
    </source>
</evidence>
<dbReference type="GeneID" id="6870567"/>
<feature type="transmembrane region" description="Helical" evidence="17">
    <location>
        <begin position="150"/>
        <end position="168"/>
    </location>
</feature>
<evidence type="ECO:0000256" key="10">
    <source>
        <dbReference type="ARBA" id="ARBA00022982"/>
    </source>
</evidence>
<evidence type="ECO:0000256" key="9">
    <source>
        <dbReference type="ARBA" id="ARBA00022967"/>
    </source>
</evidence>
<comment type="catalytic activity">
    <reaction evidence="16 17">
        <text>a ubiquinone + NADH + 5 H(+)(in) = a ubiquinol + NAD(+) + 4 H(+)(out)</text>
        <dbReference type="Rhea" id="RHEA:29091"/>
        <dbReference type="Rhea" id="RHEA-COMP:9565"/>
        <dbReference type="Rhea" id="RHEA-COMP:9566"/>
        <dbReference type="ChEBI" id="CHEBI:15378"/>
        <dbReference type="ChEBI" id="CHEBI:16389"/>
        <dbReference type="ChEBI" id="CHEBI:17976"/>
        <dbReference type="ChEBI" id="CHEBI:57540"/>
        <dbReference type="ChEBI" id="CHEBI:57945"/>
        <dbReference type="EC" id="7.1.1.2"/>
    </reaction>
</comment>
<feature type="domain" description="NADH-Ubiquinone oxidoreductase (complex I) chain 5 N-terminal" evidence="19">
    <location>
        <begin position="42"/>
        <end position="88"/>
    </location>
</feature>
<dbReference type="AlphaFoldDB" id="B5KMC7"/>
<evidence type="ECO:0000256" key="2">
    <source>
        <dbReference type="ARBA" id="ARBA00004448"/>
    </source>
</evidence>
<evidence type="ECO:0000256" key="11">
    <source>
        <dbReference type="ARBA" id="ARBA00022989"/>
    </source>
</evidence>
<feature type="transmembrane region" description="Helical" evidence="17">
    <location>
        <begin position="290"/>
        <end position="315"/>
    </location>
</feature>
<feature type="transmembrane region" description="Helical" evidence="17">
    <location>
        <begin position="86"/>
        <end position="105"/>
    </location>
</feature>
<evidence type="ECO:0000313" key="21">
    <source>
        <dbReference type="EMBL" id="ABS88970.1"/>
    </source>
</evidence>
<comment type="similarity">
    <text evidence="17">Belongs to the complex I subunit 5 family.</text>
</comment>
<feature type="transmembrane region" description="Helical" evidence="17">
    <location>
        <begin position="412"/>
        <end position="434"/>
    </location>
</feature>
<dbReference type="InterPro" id="IPR010934">
    <property type="entry name" value="NADH_DH_su5_C"/>
</dbReference>
<feature type="transmembrane region" description="Helical" evidence="17">
    <location>
        <begin position="47"/>
        <end position="74"/>
    </location>
</feature>
<keyword evidence="10" id="KW-0249">Electron transport</keyword>
<evidence type="ECO:0000256" key="3">
    <source>
        <dbReference type="ARBA" id="ARBA00012944"/>
    </source>
</evidence>
<dbReference type="Pfam" id="PF06455">
    <property type="entry name" value="NADH5_C"/>
    <property type="match status" value="1"/>
</dbReference>
<evidence type="ECO:0000256" key="14">
    <source>
        <dbReference type="ARBA" id="ARBA00023128"/>
    </source>
</evidence>
<dbReference type="PRINTS" id="PR01434">
    <property type="entry name" value="NADHDHGNASE5"/>
</dbReference>
<evidence type="ECO:0000256" key="16">
    <source>
        <dbReference type="ARBA" id="ARBA00049551"/>
    </source>
</evidence>
<keyword evidence="6" id="KW-0679">Respiratory chain</keyword>
<comment type="subcellular location">
    <subcellularLocation>
        <location evidence="2">Mitochondrion inner membrane</location>
        <topology evidence="2">Multi-pass membrane protein</topology>
    </subcellularLocation>
</comment>
<feature type="transmembrane region" description="Helical" evidence="17">
    <location>
        <begin position="336"/>
        <end position="356"/>
    </location>
</feature>
<dbReference type="EC" id="7.1.1.2" evidence="3 17"/>
<evidence type="ECO:0000256" key="7">
    <source>
        <dbReference type="ARBA" id="ARBA00022692"/>
    </source>
</evidence>
<keyword evidence="13 17" id="KW-0830">Ubiquinone</keyword>
<geneLocation type="mitochondrion" evidence="21"/>
<dbReference type="CTD" id="4540"/>
<dbReference type="GO" id="GO:0003954">
    <property type="term" value="F:NADH dehydrogenase activity"/>
    <property type="evidence" value="ECO:0007669"/>
    <property type="project" value="TreeGrafter"/>
</dbReference>
<feature type="transmembrane region" description="Helical" evidence="17">
    <location>
        <begin position="548"/>
        <end position="567"/>
    </location>
</feature>